<organism evidence="1 2">
    <name type="scientific">Thalassolituus marinus</name>
    <dbReference type="NCBI Taxonomy" id="671053"/>
    <lineage>
        <taxon>Bacteria</taxon>
        <taxon>Pseudomonadati</taxon>
        <taxon>Pseudomonadota</taxon>
        <taxon>Gammaproteobacteria</taxon>
        <taxon>Oceanospirillales</taxon>
        <taxon>Oceanospirillaceae</taxon>
        <taxon>Thalassolituus</taxon>
    </lineage>
</organism>
<keyword evidence="1" id="KW-0238">DNA-binding</keyword>
<dbReference type="InterPro" id="IPR007351">
    <property type="entry name" value="YjbR"/>
</dbReference>
<sequence length="125" mass="14328">MTFDALRDYLLSKPEALEDFPFGPEAYVFKVQGKMFALLYQKDGNARVNLKCEPRQAQELRDVFSSVLPGYHMNKTHWNTVVLGGDVPSGELQRMVDHSYAQVVKGLTRAQRNFLETRYGPCRDL</sequence>
<dbReference type="Proteomes" id="UP000714380">
    <property type="component" value="Unassembled WGS sequence"/>
</dbReference>
<dbReference type="EMBL" id="JAEDAH010000080">
    <property type="protein sequence ID" value="MCA6064469.1"/>
    <property type="molecule type" value="Genomic_DNA"/>
</dbReference>
<evidence type="ECO:0000313" key="1">
    <source>
        <dbReference type="EMBL" id="MCA6064469.1"/>
    </source>
</evidence>
<dbReference type="GO" id="GO:0003677">
    <property type="term" value="F:DNA binding"/>
    <property type="evidence" value="ECO:0007669"/>
    <property type="project" value="UniProtKB-KW"/>
</dbReference>
<accession>A0ABS7ZS37</accession>
<dbReference type="InterPro" id="IPR058532">
    <property type="entry name" value="YjbR/MT2646/Rv2570-like"/>
</dbReference>
<dbReference type="Pfam" id="PF04237">
    <property type="entry name" value="YjbR"/>
    <property type="match status" value="1"/>
</dbReference>
<gene>
    <name evidence="1" type="ORF">I9W95_12710</name>
</gene>
<dbReference type="PANTHER" id="PTHR35145:SF1">
    <property type="entry name" value="CYTOPLASMIC PROTEIN"/>
    <property type="match status" value="1"/>
</dbReference>
<name>A0ABS7ZS37_9GAMM</name>
<evidence type="ECO:0000313" key="2">
    <source>
        <dbReference type="Proteomes" id="UP000714380"/>
    </source>
</evidence>
<dbReference type="InterPro" id="IPR038056">
    <property type="entry name" value="YjbR-like_sf"/>
</dbReference>
<keyword evidence="2" id="KW-1185">Reference proteome</keyword>
<reference evidence="1 2" key="1">
    <citation type="submission" date="2020-12" db="EMBL/GenBank/DDBJ databases">
        <title>Novel Thalassolituus-related marine hydrocarbonoclastic bacteria mediated algae-derived hydrocarbons mineralization in twilight zone of the northern South China Sea.</title>
        <authorList>
            <person name="Dong C."/>
        </authorList>
    </citation>
    <scope>NUCLEOTIDE SEQUENCE [LARGE SCALE GENOMIC DNA]</scope>
    <source>
        <strain evidence="1 2">IMCC1826</strain>
    </source>
</reference>
<comment type="caution">
    <text evidence="1">The sequence shown here is derived from an EMBL/GenBank/DDBJ whole genome shotgun (WGS) entry which is preliminary data.</text>
</comment>
<proteinExistence type="predicted"/>
<dbReference type="PANTHER" id="PTHR35145">
    <property type="entry name" value="CYTOPLASMIC PROTEIN-RELATED"/>
    <property type="match status" value="1"/>
</dbReference>
<dbReference type="SUPFAM" id="SSF142906">
    <property type="entry name" value="YjbR-like"/>
    <property type="match status" value="1"/>
</dbReference>
<protein>
    <submittedName>
        <fullName evidence="1">MmcQ/YjbR family DNA-binding protein</fullName>
    </submittedName>
</protein>
<dbReference type="Gene3D" id="3.90.1150.30">
    <property type="match status" value="1"/>
</dbReference>
<dbReference type="RefSeq" id="WP_225675471.1">
    <property type="nucleotide sequence ID" value="NZ_JAEDAH010000080.1"/>
</dbReference>